<evidence type="ECO:0000256" key="1">
    <source>
        <dbReference type="ARBA" id="ARBA00023125"/>
    </source>
</evidence>
<organism evidence="4">
    <name type="scientific">freshwater metagenome</name>
    <dbReference type="NCBI Taxonomy" id="449393"/>
    <lineage>
        <taxon>unclassified sequences</taxon>
        <taxon>metagenomes</taxon>
        <taxon>ecological metagenomes</taxon>
    </lineage>
</organism>
<dbReference type="GO" id="GO:0000976">
    <property type="term" value="F:transcription cis-regulatory region binding"/>
    <property type="evidence" value="ECO:0007669"/>
    <property type="project" value="TreeGrafter"/>
</dbReference>
<dbReference type="InterPro" id="IPR009057">
    <property type="entry name" value="Homeodomain-like_sf"/>
</dbReference>
<dbReference type="Pfam" id="PF17925">
    <property type="entry name" value="TetR_C_20"/>
    <property type="match status" value="1"/>
</dbReference>
<dbReference type="PANTHER" id="PTHR30055:SF242">
    <property type="entry name" value="HTH-TYPE TRANSCRIPTIONAL REPRESSOR KSTR"/>
    <property type="match status" value="1"/>
</dbReference>
<dbReference type="PANTHER" id="PTHR30055">
    <property type="entry name" value="HTH-TYPE TRANSCRIPTIONAL REGULATOR RUTR"/>
    <property type="match status" value="1"/>
</dbReference>
<dbReference type="InterPro" id="IPR041642">
    <property type="entry name" value="KstR_C"/>
</dbReference>
<dbReference type="InterPro" id="IPR050109">
    <property type="entry name" value="HTH-type_TetR-like_transc_reg"/>
</dbReference>
<proteinExistence type="predicted"/>
<dbReference type="SUPFAM" id="SSF46689">
    <property type="entry name" value="Homeodomain-like"/>
    <property type="match status" value="1"/>
</dbReference>
<feature type="domain" description="HTH tetR-type" evidence="3">
    <location>
        <begin position="51"/>
        <end position="114"/>
    </location>
</feature>
<evidence type="ECO:0000313" key="4">
    <source>
        <dbReference type="EMBL" id="CAB4753172.1"/>
    </source>
</evidence>
<evidence type="ECO:0000259" key="3">
    <source>
        <dbReference type="PROSITE" id="PS50977"/>
    </source>
</evidence>
<dbReference type="Gene3D" id="1.10.357.10">
    <property type="entry name" value="Tetracycline Repressor, domain 2"/>
    <property type="match status" value="1"/>
</dbReference>
<reference evidence="4" key="1">
    <citation type="submission" date="2020-05" db="EMBL/GenBank/DDBJ databases">
        <authorList>
            <person name="Chiriac C."/>
            <person name="Salcher M."/>
            <person name="Ghai R."/>
            <person name="Kavagutti S V."/>
        </authorList>
    </citation>
    <scope>NUCLEOTIDE SEQUENCE</scope>
</reference>
<gene>
    <name evidence="4" type="ORF">UFOPK2766_01773</name>
</gene>
<dbReference type="Pfam" id="PF00440">
    <property type="entry name" value="TetR_N"/>
    <property type="match status" value="1"/>
</dbReference>
<accession>A0A6J6U034</accession>
<name>A0A6J6U034_9ZZZZ</name>
<feature type="region of interest" description="Disordered" evidence="2">
    <location>
        <begin position="17"/>
        <end position="46"/>
    </location>
</feature>
<dbReference type="EMBL" id="CAEZYU010000095">
    <property type="protein sequence ID" value="CAB4753172.1"/>
    <property type="molecule type" value="Genomic_DNA"/>
</dbReference>
<keyword evidence="1" id="KW-0238">DNA-binding</keyword>
<evidence type="ECO:0000256" key="2">
    <source>
        <dbReference type="SAM" id="MobiDB-lite"/>
    </source>
</evidence>
<sequence>MESSLIGIATTVGSTDQTRIRFHSMSDTEPDTLREPAASPHSPESMTAAQLVRRQRLIDSVIELISAGDGRTPEDLQMKEIAEQSGVALGTVYRYFSSKDHLLAAALLQWAAKLKSRTATQPDRNAAPAERLSAVLHQAVGAYQRQPMFARVLVLVANSADPYASECYAQMGEVVYPALGQALNEIDEDTRNRIIDVVGAVWYHCMVEWVNNRMTLKQVTEMLDGSCELLLG</sequence>
<dbReference type="InterPro" id="IPR001647">
    <property type="entry name" value="HTH_TetR"/>
</dbReference>
<dbReference type="PROSITE" id="PS50977">
    <property type="entry name" value="HTH_TETR_2"/>
    <property type="match status" value="1"/>
</dbReference>
<protein>
    <submittedName>
        <fullName evidence="4">Unannotated protein</fullName>
    </submittedName>
</protein>
<dbReference type="AlphaFoldDB" id="A0A6J6U034"/>
<dbReference type="GO" id="GO:0003700">
    <property type="term" value="F:DNA-binding transcription factor activity"/>
    <property type="evidence" value="ECO:0007669"/>
    <property type="project" value="TreeGrafter"/>
</dbReference>